<dbReference type="AlphaFoldDB" id="A0A285TNZ0"/>
<organism evidence="1 2">
    <name type="scientific">Ureibacillus xyleni</name>
    <dbReference type="NCBI Taxonomy" id="614648"/>
    <lineage>
        <taxon>Bacteria</taxon>
        <taxon>Bacillati</taxon>
        <taxon>Bacillota</taxon>
        <taxon>Bacilli</taxon>
        <taxon>Bacillales</taxon>
        <taxon>Caryophanaceae</taxon>
        <taxon>Ureibacillus</taxon>
    </lineage>
</organism>
<name>A0A285TNZ0_9BACL</name>
<evidence type="ECO:0000313" key="1">
    <source>
        <dbReference type="EMBL" id="SOC24360.1"/>
    </source>
</evidence>
<proteinExistence type="predicted"/>
<dbReference type="Proteomes" id="UP000219636">
    <property type="component" value="Unassembled WGS sequence"/>
</dbReference>
<accession>A0A285TNZ0</accession>
<reference evidence="2" key="1">
    <citation type="submission" date="2017-08" db="EMBL/GenBank/DDBJ databases">
        <authorList>
            <person name="Varghese N."/>
            <person name="Submissions S."/>
        </authorList>
    </citation>
    <scope>NUCLEOTIDE SEQUENCE [LARGE SCALE GENOMIC DNA]</scope>
    <source>
        <strain evidence="2">JC22</strain>
    </source>
</reference>
<sequence length="114" mass="13754">MDFFEFTYNEGDTFQHKYKAIEKYVKKNIKTKVKLEWKPEVTIQIFKDRGTVYLEKDLYDLNKNYIQTLYIQVCGGVTLYKHVSLRLKYLSDNNAWIVTYVNHDPLAFIRNVMR</sequence>
<gene>
    <name evidence="1" type="ORF">SAMN05880501_11717</name>
</gene>
<dbReference type="RefSeq" id="WP_097075044.1">
    <property type="nucleotide sequence ID" value="NZ_OBMQ01000017.1"/>
</dbReference>
<dbReference type="EMBL" id="OBMQ01000017">
    <property type="protein sequence ID" value="SOC24360.1"/>
    <property type="molecule type" value="Genomic_DNA"/>
</dbReference>
<protein>
    <submittedName>
        <fullName evidence="1">Uncharacterized protein</fullName>
    </submittedName>
</protein>
<evidence type="ECO:0000313" key="2">
    <source>
        <dbReference type="Proteomes" id="UP000219636"/>
    </source>
</evidence>
<keyword evidence="2" id="KW-1185">Reference proteome</keyword>